<gene>
    <name evidence="2" type="ORF">SAMN05216554_2218</name>
</gene>
<evidence type="ECO:0000313" key="2">
    <source>
        <dbReference type="EMBL" id="SDZ06683.1"/>
    </source>
</evidence>
<accession>A0A1H3Q0C8</accession>
<dbReference type="STRING" id="381665.SAMN05216554_2218"/>
<keyword evidence="3" id="KW-1185">Reference proteome</keyword>
<dbReference type="InterPro" id="IPR051604">
    <property type="entry name" value="Ergot_Alk_Oxidoreductase"/>
</dbReference>
<evidence type="ECO:0000259" key="1">
    <source>
        <dbReference type="Pfam" id="PF13460"/>
    </source>
</evidence>
<dbReference type="PANTHER" id="PTHR43162:SF1">
    <property type="entry name" value="PRESTALK A DIFFERENTIATION PROTEIN A"/>
    <property type="match status" value="1"/>
</dbReference>
<name>A0A1H3Q0C8_9MICO</name>
<protein>
    <submittedName>
        <fullName evidence="2">Uncharacterized conserved protein YbjT, contains NAD(P)-binding and DUF2867 domains</fullName>
    </submittedName>
</protein>
<dbReference type="Proteomes" id="UP000198891">
    <property type="component" value="Unassembled WGS sequence"/>
</dbReference>
<dbReference type="InterPro" id="IPR036291">
    <property type="entry name" value="NAD(P)-bd_dom_sf"/>
</dbReference>
<dbReference type="InterPro" id="IPR016040">
    <property type="entry name" value="NAD(P)-bd_dom"/>
</dbReference>
<dbReference type="EMBL" id="FNPZ01000002">
    <property type="protein sequence ID" value="SDZ06683.1"/>
    <property type="molecule type" value="Genomic_DNA"/>
</dbReference>
<dbReference type="Gene3D" id="3.90.25.10">
    <property type="entry name" value="UDP-galactose 4-epimerase, domain 1"/>
    <property type="match status" value="1"/>
</dbReference>
<dbReference type="SUPFAM" id="SSF51735">
    <property type="entry name" value="NAD(P)-binding Rossmann-fold domains"/>
    <property type="match status" value="1"/>
</dbReference>
<dbReference type="CDD" id="cd05269">
    <property type="entry name" value="TMR_SDR_a"/>
    <property type="match status" value="1"/>
</dbReference>
<evidence type="ECO:0000313" key="3">
    <source>
        <dbReference type="Proteomes" id="UP000198891"/>
    </source>
</evidence>
<dbReference type="RefSeq" id="WP_092553314.1">
    <property type="nucleotide sequence ID" value="NZ_FNPZ01000002.1"/>
</dbReference>
<reference evidence="2 3" key="1">
    <citation type="submission" date="2016-10" db="EMBL/GenBank/DDBJ databases">
        <authorList>
            <person name="de Groot N.N."/>
        </authorList>
    </citation>
    <scope>NUCLEOTIDE SEQUENCE [LARGE SCALE GENOMIC DNA]</scope>
    <source>
        <strain evidence="2 3">CGMCC 4.3491</strain>
    </source>
</reference>
<dbReference type="AlphaFoldDB" id="A0A1H3Q0C8"/>
<dbReference type="Pfam" id="PF13460">
    <property type="entry name" value="NAD_binding_10"/>
    <property type="match status" value="1"/>
</dbReference>
<dbReference type="PANTHER" id="PTHR43162">
    <property type="match status" value="1"/>
</dbReference>
<dbReference type="OrthoDB" id="3243290at2"/>
<feature type="domain" description="NAD(P)-binding" evidence="1">
    <location>
        <begin position="11"/>
        <end position="184"/>
    </location>
</feature>
<proteinExistence type="predicted"/>
<organism evidence="2 3">
    <name type="scientific">Herbiconiux ginsengi</name>
    <dbReference type="NCBI Taxonomy" id="381665"/>
    <lineage>
        <taxon>Bacteria</taxon>
        <taxon>Bacillati</taxon>
        <taxon>Actinomycetota</taxon>
        <taxon>Actinomycetes</taxon>
        <taxon>Micrococcales</taxon>
        <taxon>Microbacteriaceae</taxon>
        <taxon>Herbiconiux</taxon>
    </lineage>
</organism>
<sequence>MTSQPAIAVTGVTGAVGGRVARELAARGTPLRLLARTPARAPQLPGSTVHEVAYRDQDAARSALKGVETLFMVSAAETADRRAEHMAFIDAAVAAGVRRIVYTSFLAAAADSVFTLGRDHHATEQHIEASGLAWTFLRDNLYTDFVENLVGDDGVIRGPADGGRVSVVARADVARSAVAVLADPSPHAFRRYDLTGPQAITLEEAAATISRVRGRDVRFENETIDAAYASRAHYGAPQWQLDAWVSTYTAIASGALAEVSPDVEALTGTPPRSLEDYLRGVDPTR</sequence>
<dbReference type="Gene3D" id="3.40.50.720">
    <property type="entry name" value="NAD(P)-binding Rossmann-like Domain"/>
    <property type="match status" value="1"/>
</dbReference>